<feature type="transmembrane region" description="Helical" evidence="7">
    <location>
        <begin position="411"/>
        <end position="433"/>
    </location>
</feature>
<dbReference type="Gene3D" id="1.20.1720.10">
    <property type="entry name" value="Multidrug resistance protein D"/>
    <property type="match status" value="1"/>
</dbReference>
<dbReference type="GO" id="GO:0005886">
    <property type="term" value="C:plasma membrane"/>
    <property type="evidence" value="ECO:0007669"/>
    <property type="project" value="UniProtKB-SubCell"/>
</dbReference>
<feature type="domain" description="Major facilitator superfamily (MFS) profile" evidence="8">
    <location>
        <begin position="1"/>
        <end position="435"/>
    </location>
</feature>
<dbReference type="InterPro" id="IPR036259">
    <property type="entry name" value="MFS_trans_sf"/>
</dbReference>
<dbReference type="EMBL" id="JACAQD010000026">
    <property type="protein sequence ID" value="NWC34969.1"/>
    <property type="molecule type" value="Genomic_DNA"/>
</dbReference>
<dbReference type="AlphaFoldDB" id="A0A7Y8CMG5"/>
<feature type="transmembrane region" description="Helical" evidence="7">
    <location>
        <begin position="184"/>
        <end position="203"/>
    </location>
</feature>
<evidence type="ECO:0000256" key="7">
    <source>
        <dbReference type="SAM" id="Phobius"/>
    </source>
</evidence>
<dbReference type="InterPro" id="IPR020846">
    <property type="entry name" value="MFS_dom"/>
</dbReference>
<keyword evidence="4 7" id="KW-0812">Transmembrane</keyword>
<feature type="transmembrane region" description="Helical" evidence="7">
    <location>
        <begin position="251"/>
        <end position="276"/>
    </location>
</feature>
<keyword evidence="6 7" id="KW-0472">Membrane</keyword>
<organism evidence="9 10">
    <name type="scientific">Pseudomonas gingeri</name>
    <dbReference type="NCBI Taxonomy" id="117681"/>
    <lineage>
        <taxon>Bacteria</taxon>
        <taxon>Pseudomonadati</taxon>
        <taxon>Pseudomonadota</taxon>
        <taxon>Gammaproteobacteria</taxon>
        <taxon>Pseudomonadales</taxon>
        <taxon>Pseudomonadaceae</taxon>
        <taxon>Pseudomonas</taxon>
    </lineage>
</organism>
<keyword evidence="2" id="KW-0813">Transport</keyword>
<gene>
    <name evidence="9" type="ORF">HX876_21515</name>
</gene>
<proteinExistence type="predicted"/>
<evidence type="ECO:0000256" key="6">
    <source>
        <dbReference type="ARBA" id="ARBA00023136"/>
    </source>
</evidence>
<evidence type="ECO:0000256" key="4">
    <source>
        <dbReference type="ARBA" id="ARBA00022692"/>
    </source>
</evidence>
<name>A0A7Y8CMG5_9PSED</name>
<evidence type="ECO:0000256" key="2">
    <source>
        <dbReference type="ARBA" id="ARBA00022448"/>
    </source>
</evidence>
<feature type="transmembrane region" description="Helical" evidence="7">
    <location>
        <begin position="209"/>
        <end position="230"/>
    </location>
</feature>
<evidence type="ECO:0000313" key="9">
    <source>
        <dbReference type="EMBL" id="NWC34969.1"/>
    </source>
</evidence>
<dbReference type="SUPFAM" id="SSF103473">
    <property type="entry name" value="MFS general substrate transporter"/>
    <property type="match status" value="1"/>
</dbReference>
<comment type="subcellular location">
    <subcellularLocation>
        <location evidence="1">Cell membrane</location>
        <topology evidence="1">Multi-pass membrane protein</topology>
    </subcellularLocation>
</comment>
<accession>A0A7Y8CMG5</accession>
<evidence type="ECO:0000259" key="8">
    <source>
        <dbReference type="PROSITE" id="PS50850"/>
    </source>
</evidence>
<evidence type="ECO:0000256" key="1">
    <source>
        <dbReference type="ARBA" id="ARBA00004651"/>
    </source>
</evidence>
<sequence>MLAILISIALASLDTAIANTALPAIATSLHTTPAASVWIINAYQLSAVATILAFASFGGVVGHRKIYLFGLVLFTVSSALCAMSTTLTQLTLARVLQGVGASAIMSVNAALIFSLFPPEKLGKGMGLNALVVGMSFAAGPTVASLILSVANWPWLFGVNIPIGLIALAMAIPSLPHTPPNGQRFAWITAGLSIVTFGSLIYALGEGAQFAGTLPICLALLVCVTAGFVMIRREAGHPAPMFPIDLLKRPMFALSALTAVCSFATQGLAFVSLPFFFETVLGRDPVQTGYLMTPWSVVVALIAPFAGRLSDRYPPGLLGGIGLGVLALGMLSLALLPSDPSALDIGIRMVICGLGFGFFQSPNQKALMTSAPRERSSGASGMIATARLIGQSTGAALVALSFGLSATHGPVIALYIGAGFATAACLASFSRLVARNDV</sequence>
<dbReference type="PANTHER" id="PTHR42718">
    <property type="entry name" value="MAJOR FACILITATOR SUPERFAMILY MULTIDRUG TRANSPORTER MFSC"/>
    <property type="match status" value="1"/>
</dbReference>
<evidence type="ECO:0000256" key="3">
    <source>
        <dbReference type="ARBA" id="ARBA00022475"/>
    </source>
</evidence>
<evidence type="ECO:0000313" key="10">
    <source>
        <dbReference type="Proteomes" id="UP000520592"/>
    </source>
</evidence>
<feature type="transmembrane region" description="Helical" evidence="7">
    <location>
        <begin position="288"/>
        <end position="308"/>
    </location>
</feature>
<dbReference type="PANTHER" id="PTHR42718:SF46">
    <property type="entry name" value="BLR6921 PROTEIN"/>
    <property type="match status" value="1"/>
</dbReference>
<keyword evidence="3" id="KW-1003">Cell membrane</keyword>
<feature type="transmembrane region" description="Helical" evidence="7">
    <location>
        <begin position="66"/>
        <end position="89"/>
    </location>
</feature>
<dbReference type="PROSITE" id="PS50850">
    <property type="entry name" value="MFS"/>
    <property type="match status" value="1"/>
</dbReference>
<comment type="caution">
    <text evidence="9">The sequence shown here is derived from an EMBL/GenBank/DDBJ whole genome shotgun (WGS) entry which is preliminary data.</text>
</comment>
<dbReference type="GO" id="GO:0022857">
    <property type="term" value="F:transmembrane transporter activity"/>
    <property type="evidence" value="ECO:0007669"/>
    <property type="project" value="InterPro"/>
</dbReference>
<feature type="transmembrane region" description="Helical" evidence="7">
    <location>
        <begin position="315"/>
        <end position="335"/>
    </location>
</feature>
<feature type="transmembrane region" description="Helical" evidence="7">
    <location>
        <begin position="95"/>
        <end position="115"/>
    </location>
</feature>
<feature type="transmembrane region" description="Helical" evidence="7">
    <location>
        <begin position="34"/>
        <end position="54"/>
    </location>
</feature>
<protein>
    <submittedName>
        <fullName evidence="9">MFS transporter</fullName>
    </submittedName>
</protein>
<dbReference type="Proteomes" id="UP000520592">
    <property type="component" value="Unassembled WGS sequence"/>
</dbReference>
<dbReference type="RefSeq" id="WP_177063612.1">
    <property type="nucleotide sequence ID" value="NZ_JACAPB010000002.1"/>
</dbReference>
<dbReference type="InterPro" id="IPR011701">
    <property type="entry name" value="MFS"/>
</dbReference>
<reference evidence="9 10" key="1">
    <citation type="submission" date="2020-04" db="EMBL/GenBank/DDBJ databases">
        <title>Molecular characterization of pseudomonads from Agaricus bisporus reveal novel blotch 2 pathogens in Western Europe.</title>
        <authorList>
            <person name="Taparia T."/>
            <person name="Krijger M."/>
            <person name="Haynes E."/>
            <person name="Elpinstone J.G."/>
            <person name="Noble R."/>
            <person name="Van Der Wolf J."/>
        </authorList>
    </citation>
    <scope>NUCLEOTIDE SEQUENCE [LARGE SCALE GENOMIC DNA]</scope>
    <source>
        <strain evidence="9 10">IPO3737</strain>
    </source>
</reference>
<dbReference type="Pfam" id="PF07690">
    <property type="entry name" value="MFS_1"/>
    <property type="match status" value="1"/>
</dbReference>
<keyword evidence="5 7" id="KW-1133">Transmembrane helix</keyword>
<feature type="transmembrane region" description="Helical" evidence="7">
    <location>
        <begin position="152"/>
        <end position="172"/>
    </location>
</feature>
<dbReference type="CDD" id="cd17321">
    <property type="entry name" value="MFS_MMR_MDR_like"/>
    <property type="match status" value="1"/>
</dbReference>
<dbReference type="Gene3D" id="1.20.1250.20">
    <property type="entry name" value="MFS general substrate transporter like domains"/>
    <property type="match status" value="1"/>
</dbReference>
<feature type="transmembrane region" description="Helical" evidence="7">
    <location>
        <begin position="127"/>
        <end position="146"/>
    </location>
</feature>
<evidence type="ECO:0000256" key="5">
    <source>
        <dbReference type="ARBA" id="ARBA00022989"/>
    </source>
</evidence>
<dbReference type="PRINTS" id="PR01036">
    <property type="entry name" value="TCRTETB"/>
</dbReference>